<dbReference type="AlphaFoldDB" id="A0A0U1DYK6"/>
<sequence length="85" mass="9615">MLNNQLPWSHRIADPAELPPRTALDRVEHHLASTTAAGESAQEANDLLTRRDELGRTYHDITHYRARAIDTDRDRSRGTDVGLDL</sequence>
<proteinExistence type="predicted"/>
<name>A0A0U1DYK6_9MYCO</name>
<protein>
    <submittedName>
        <fullName evidence="1">Uncharacterized protein</fullName>
    </submittedName>
</protein>
<evidence type="ECO:0000313" key="1">
    <source>
        <dbReference type="EMBL" id="CQD25067.1"/>
    </source>
</evidence>
<gene>
    <name evidence="1" type="ORF">BN970_06865</name>
</gene>
<dbReference type="Proteomes" id="UP000182227">
    <property type="component" value="Unassembled WGS sequence"/>
</dbReference>
<evidence type="ECO:0000313" key="2">
    <source>
        <dbReference type="Proteomes" id="UP000182227"/>
    </source>
</evidence>
<reference evidence="1 2" key="1">
    <citation type="submission" date="2015-03" db="EMBL/GenBank/DDBJ databases">
        <authorList>
            <person name="Murphy D."/>
        </authorList>
    </citation>
    <scope>NUCLEOTIDE SEQUENCE [LARGE SCALE GENOMIC DNA]</scope>
    <source>
        <strain evidence="1 2">D16</strain>
    </source>
</reference>
<accession>A0A0U1DYK6</accession>
<dbReference type="EMBL" id="CTEF01000009">
    <property type="protein sequence ID" value="CQD25067.1"/>
    <property type="molecule type" value="Genomic_DNA"/>
</dbReference>
<organism evidence="1 2">
    <name type="scientific">Mycolicibacterium conceptionense</name>
    <dbReference type="NCBI Taxonomy" id="451644"/>
    <lineage>
        <taxon>Bacteria</taxon>
        <taxon>Bacillati</taxon>
        <taxon>Actinomycetota</taxon>
        <taxon>Actinomycetes</taxon>
        <taxon>Mycobacteriales</taxon>
        <taxon>Mycobacteriaceae</taxon>
        <taxon>Mycolicibacterium</taxon>
    </lineage>
</organism>